<protein>
    <recommendedName>
        <fullName evidence="3">Class I SAM-dependent methyltransferase</fullName>
    </recommendedName>
</protein>
<dbReference type="InterPro" id="IPR029063">
    <property type="entry name" value="SAM-dependent_MTases_sf"/>
</dbReference>
<reference evidence="1 2" key="1">
    <citation type="submission" date="2020-08" db="EMBL/GenBank/DDBJ databases">
        <title>Genomic Encyclopedia of Type Strains, Phase III (KMG-III): the genomes of soil and plant-associated and newly described type strains.</title>
        <authorList>
            <person name="Whitman W."/>
        </authorList>
    </citation>
    <scope>NUCLEOTIDE SEQUENCE [LARGE SCALE GENOMIC DNA]</scope>
    <source>
        <strain evidence="1 2">CECT 3302</strain>
    </source>
</reference>
<dbReference type="EMBL" id="JACHXG010000001">
    <property type="protein sequence ID" value="MBB3087152.1"/>
    <property type="molecule type" value="Genomic_DNA"/>
</dbReference>
<evidence type="ECO:0008006" key="3">
    <source>
        <dbReference type="Google" id="ProtNLM"/>
    </source>
</evidence>
<evidence type="ECO:0000313" key="1">
    <source>
        <dbReference type="EMBL" id="MBB3087152.1"/>
    </source>
</evidence>
<name>A0A7W5A022_9ACTN</name>
<gene>
    <name evidence="1" type="ORF">FHS12_000075</name>
</gene>
<dbReference type="SUPFAM" id="SSF53335">
    <property type="entry name" value="S-adenosyl-L-methionine-dependent methyltransferases"/>
    <property type="match status" value="1"/>
</dbReference>
<proteinExistence type="predicted"/>
<sequence length="217" mass="24670">MSIGSTIRNQLVDSPTSLAERFRLRRWENLSATYPDLAEMHVIDLGGTVSAWQRAPIRPRRVTVLTFEPEGEQVDGIEARYADACALPAELRDLRADLVYSNAVLEHVGGAERRQRFAETVHSLADRHWIQTPYRYFPIEPHWLFPGFQFLPVAARVAIGRRWKLVHTPTQDAASMTSSVLSVELVGVTELRHLFPQSEVRRERFVALTKSIIAVKT</sequence>
<evidence type="ECO:0000313" key="2">
    <source>
        <dbReference type="Proteomes" id="UP000577707"/>
    </source>
</evidence>
<comment type="caution">
    <text evidence="1">The sequence shown here is derived from an EMBL/GenBank/DDBJ whole genome shotgun (WGS) entry which is preliminary data.</text>
</comment>
<dbReference type="Proteomes" id="UP000577707">
    <property type="component" value="Unassembled WGS sequence"/>
</dbReference>
<dbReference type="RefSeq" id="WP_183541123.1">
    <property type="nucleotide sequence ID" value="NZ_BMQT01000001.1"/>
</dbReference>
<accession>A0A7W5A022</accession>
<keyword evidence="2" id="KW-1185">Reference proteome</keyword>
<dbReference type="AlphaFoldDB" id="A0A7W5A022"/>
<organism evidence="1 2">
    <name type="scientific">Nocardioides albus</name>
    <dbReference type="NCBI Taxonomy" id="1841"/>
    <lineage>
        <taxon>Bacteria</taxon>
        <taxon>Bacillati</taxon>
        <taxon>Actinomycetota</taxon>
        <taxon>Actinomycetes</taxon>
        <taxon>Propionibacteriales</taxon>
        <taxon>Nocardioidaceae</taxon>
        <taxon>Nocardioides</taxon>
    </lineage>
</organism>